<accession>A0A8X6NT35</accession>
<organism evidence="2 3">
    <name type="scientific">Nephila pilipes</name>
    <name type="common">Giant wood spider</name>
    <name type="synonym">Nephila maculata</name>
    <dbReference type="NCBI Taxonomy" id="299642"/>
    <lineage>
        <taxon>Eukaryota</taxon>
        <taxon>Metazoa</taxon>
        <taxon>Ecdysozoa</taxon>
        <taxon>Arthropoda</taxon>
        <taxon>Chelicerata</taxon>
        <taxon>Arachnida</taxon>
        <taxon>Araneae</taxon>
        <taxon>Araneomorphae</taxon>
        <taxon>Entelegynae</taxon>
        <taxon>Araneoidea</taxon>
        <taxon>Nephilidae</taxon>
        <taxon>Nephila</taxon>
    </lineage>
</organism>
<proteinExistence type="predicted"/>
<evidence type="ECO:0000313" key="3">
    <source>
        <dbReference type="Proteomes" id="UP000887013"/>
    </source>
</evidence>
<dbReference type="Proteomes" id="UP000887013">
    <property type="component" value="Unassembled WGS sequence"/>
</dbReference>
<comment type="caution">
    <text evidence="2">The sequence shown here is derived from an EMBL/GenBank/DDBJ whole genome shotgun (WGS) entry which is preliminary data.</text>
</comment>
<sequence length="76" mass="8510">MMLFHRASADDTSGLGTSIGHHRGLGPPGFVVLRNDTTLYKRETNYNVLKKRNVYVVRVPVVVLHGFRYSAHDASL</sequence>
<dbReference type="AlphaFoldDB" id="A0A8X6NT35"/>
<keyword evidence="3" id="KW-1185">Reference proteome</keyword>
<evidence type="ECO:0000313" key="2">
    <source>
        <dbReference type="EMBL" id="GFT29881.1"/>
    </source>
</evidence>
<dbReference type="EMBL" id="BMAW01012674">
    <property type="protein sequence ID" value="GFT29881.1"/>
    <property type="molecule type" value="Genomic_DNA"/>
</dbReference>
<evidence type="ECO:0000256" key="1">
    <source>
        <dbReference type="SAM" id="MobiDB-lite"/>
    </source>
</evidence>
<feature type="region of interest" description="Disordered" evidence="1">
    <location>
        <begin position="1"/>
        <end position="20"/>
    </location>
</feature>
<reference evidence="2" key="1">
    <citation type="submission" date="2020-08" db="EMBL/GenBank/DDBJ databases">
        <title>Multicomponent nature underlies the extraordinary mechanical properties of spider dragline silk.</title>
        <authorList>
            <person name="Kono N."/>
            <person name="Nakamura H."/>
            <person name="Mori M."/>
            <person name="Yoshida Y."/>
            <person name="Ohtoshi R."/>
            <person name="Malay A.D."/>
            <person name="Moran D.A.P."/>
            <person name="Tomita M."/>
            <person name="Numata K."/>
            <person name="Arakawa K."/>
        </authorList>
    </citation>
    <scope>NUCLEOTIDE SEQUENCE</scope>
</reference>
<protein>
    <submittedName>
        <fullName evidence="2">Uncharacterized protein</fullName>
    </submittedName>
</protein>
<name>A0A8X6NT35_NEPPI</name>
<gene>
    <name evidence="2" type="ORF">NPIL_361071</name>
</gene>